<proteinExistence type="predicted"/>
<dbReference type="InterPro" id="IPR036291">
    <property type="entry name" value="NAD(P)-bd_dom_sf"/>
</dbReference>
<dbReference type="InterPro" id="IPR051450">
    <property type="entry name" value="Gfo/Idh/MocA_Oxidoreductases"/>
</dbReference>
<dbReference type="GO" id="GO:0000166">
    <property type="term" value="F:nucleotide binding"/>
    <property type="evidence" value="ECO:0007669"/>
    <property type="project" value="InterPro"/>
</dbReference>
<evidence type="ECO:0000259" key="2">
    <source>
        <dbReference type="Pfam" id="PF01408"/>
    </source>
</evidence>
<accession>A0A5B8G1H9</accession>
<feature type="compositionally biased region" description="Low complexity" evidence="1">
    <location>
        <begin position="344"/>
        <end position="362"/>
    </location>
</feature>
<dbReference type="PANTHER" id="PTHR43377:SF8">
    <property type="entry name" value="BLR3664 PROTEIN"/>
    <property type="match status" value="1"/>
</dbReference>
<dbReference type="Proteomes" id="UP000305888">
    <property type="component" value="Plasmid pD4M1C"/>
</dbReference>
<protein>
    <submittedName>
        <fullName evidence="4">Gfo/Idh/MocA family oxidoreductase</fullName>
    </submittedName>
</protein>
<dbReference type="SUPFAM" id="SSF55347">
    <property type="entry name" value="Glyceraldehyde-3-phosphate dehydrogenase-like, C-terminal domain"/>
    <property type="match status" value="1"/>
</dbReference>
<dbReference type="InterPro" id="IPR055170">
    <property type="entry name" value="GFO_IDH_MocA-like_dom"/>
</dbReference>
<name>A0A5B8G1H9_9RHOB</name>
<feature type="domain" description="GFO/IDH/MocA-like oxidoreductase" evidence="3">
    <location>
        <begin position="128"/>
        <end position="262"/>
    </location>
</feature>
<dbReference type="Gene3D" id="3.40.50.720">
    <property type="entry name" value="NAD(P)-binding Rossmann-like Domain"/>
    <property type="match status" value="1"/>
</dbReference>
<evidence type="ECO:0000313" key="5">
    <source>
        <dbReference type="Proteomes" id="UP000305888"/>
    </source>
</evidence>
<evidence type="ECO:0000313" key="4">
    <source>
        <dbReference type="EMBL" id="QDL94575.1"/>
    </source>
</evidence>
<dbReference type="InterPro" id="IPR000683">
    <property type="entry name" value="Gfo/Idh/MocA-like_OxRdtase_N"/>
</dbReference>
<dbReference type="EMBL" id="CP040821">
    <property type="protein sequence ID" value="QDL94575.1"/>
    <property type="molecule type" value="Genomic_DNA"/>
</dbReference>
<organism evidence="4 5">
    <name type="scientific">Paroceanicella profunda</name>
    <dbReference type="NCBI Taxonomy" id="2579971"/>
    <lineage>
        <taxon>Bacteria</taxon>
        <taxon>Pseudomonadati</taxon>
        <taxon>Pseudomonadota</taxon>
        <taxon>Alphaproteobacteria</taxon>
        <taxon>Rhodobacterales</taxon>
        <taxon>Paracoccaceae</taxon>
        <taxon>Paroceanicella</taxon>
    </lineage>
</organism>
<evidence type="ECO:0000256" key="1">
    <source>
        <dbReference type="SAM" id="MobiDB-lite"/>
    </source>
</evidence>
<dbReference type="KEGG" id="ppru:FDP22_22125"/>
<dbReference type="SUPFAM" id="SSF51735">
    <property type="entry name" value="NAD(P)-binding Rossmann-fold domains"/>
    <property type="match status" value="1"/>
</dbReference>
<dbReference type="AlphaFoldDB" id="A0A5B8G1H9"/>
<dbReference type="Pfam" id="PF01408">
    <property type="entry name" value="GFO_IDH_MocA"/>
    <property type="match status" value="1"/>
</dbReference>
<geneLocation type="plasmid" evidence="5">
    <name>pd4m1c</name>
</geneLocation>
<dbReference type="PANTHER" id="PTHR43377">
    <property type="entry name" value="BILIVERDIN REDUCTASE A"/>
    <property type="match status" value="1"/>
</dbReference>
<reference evidence="4 5" key="1">
    <citation type="submission" date="2019-06" db="EMBL/GenBank/DDBJ databases">
        <title>Genome sequence of Rhodobacteraceae bacterium D4M1.</title>
        <authorList>
            <person name="Cao J."/>
        </authorList>
    </citation>
    <scope>NUCLEOTIDE SEQUENCE [LARGE SCALE GENOMIC DNA]</scope>
    <source>
        <strain evidence="4 5">D4M1</strain>
        <plasmid evidence="5">pd4m1c</plasmid>
    </source>
</reference>
<evidence type="ECO:0000259" key="3">
    <source>
        <dbReference type="Pfam" id="PF22725"/>
    </source>
</evidence>
<keyword evidence="4" id="KW-0614">Plasmid</keyword>
<dbReference type="RefSeq" id="WP_138577044.1">
    <property type="nucleotide sequence ID" value="NZ_CP040821.1"/>
</dbReference>
<gene>
    <name evidence="4" type="ORF">FDP22_22125</name>
</gene>
<dbReference type="Gene3D" id="3.30.360.10">
    <property type="entry name" value="Dihydrodipicolinate Reductase, domain 2"/>
    <property type="match status" value="1"/>
</dbReference>
<sequence>MTDIAVVGAGLIGRRHAEAVLAAPGVRLSALVDPAPEAAALAQRMGVPHLPDLEALLAGPRPDGVILATPNTHHVPGGLACIAAGLPVLVEKPLATDIAGARRLVEAAEAAGVPLLTGHHRGHNPIVAAARARIAAGEIGRPVSAHVMYWICKPDPYFDTAWRRAPGAGPVYLNLSHDIDLMRHLLGEIDSVQAMESSAIRGNAVEESAVILLRFASGALGTVNISDTIPAPWSWEMTTGENPAYPRTDAPCYFIGGTAGSLEMPLNRLWHDEGKRDWWAPISARMAAWPEAGDPLLRQVGQFARVIRGEEAPLVSGREGLATLAVVEAVKQAAASGTPVTPQGRAAAEGGAGPSPERAGLP</sequence>
<dbReference type="OrthoDB" id="9792935at2"/>
<feature type="region of interest" description="Disordered" evidence="1">
    <location>
        <begin position="334"/>
        <end position="362"/>
    </location>
</feature>
<keyword evidence="5" id="KW-1185">Reference proteome</keyword>
<dbReference type="Pfam" id="PF22725">
    <property type="entry name" value="GFO_IDH_MocA_C3"/>
    <property type="match status" value="1"/>
</dbReference>
<feature type="domain" description="Gfo/Idh/MocA-like oxidoreductase N-terminal" evidence="2">
    <location>
        <begin position="4"/>
        <end position="119"/>
    </location>
</feature>